<accession>A0ABR7LNG8</accession>
<name>A0ABR7LNG8_9ACTN</name>
<evidence type="ECO:0000313" key="2">
    <source>
        <dbReference type="EMBL" id="MBC6466301.1"/>
    </source>
</evidence>
<dbReference type="EMBL" id="JABVEC010000007">
    <property type="protein sequence ID" value="MBC6466301.1"/>
    <property type="molecule type" value="Genomic_DNA"/>
</dbReference>
<feature type="compositionally biased region" description="Low complexity" evidence="1">
    <location>
        <begin position="65"/>
        <end position="76"/>
    </location>
</feature>
<evidence type="ECO:0000313" key="3">
    <source>
        <dbReference type="Proteomes" id="UP000805614"/>
    </source>
</evidence>
<evidence type="ECO:0008006" key="4">
    <source>
        <dbReference type="Google" id="ProtNLM"/>
    </source>
</evidence>
<keyword evidence="3" id="KW-1185">Reference proteome</keyword>
<comment type="caution">
    <text evidence="2">The sequence shown here is derived from an EMBL/GenBank/DDBJ whole genome shotgun (WGS) entry which is preliminary data.</text>
</comment>
<reference evidence="2 3" key="1">
    <citation type="submission" date="2020-06" db="EMBL/GenBank/DDBJ databases">
        <title>Actinomadura xiongansis sp. nov., isolated from soil of Baiyangdian.</title>
        <authorList>
            <person name="Zhang X."/>
        </authorList>
    </citation>
    <scope>NUCLEOTIDE SEQUENCE [LARGE SCALE GENOMIC DNA]</scope>
    <source>
        <strain evidence="2 3">HBUM206468</strain>
    </source>
</reference>
<dbReference type="RefSeq" id="WP_187243302.1">
    <property type="nucleotide sequence ID" value="NZ_BAAAOK010000071.1"/>
</dbReference>
<feature type="region of interest" description="Disordered" evidence="1">
    <location>
        <begin position="58"/>
        <end position="79"/>
    </location>
</feature>
<sequence>MLSTAFLLTVLRLVITSISTKSQPIFTGGRLEGVKNVSRRKVTAAVVATVLMTGACGSDAGSDEAATTTTPKATAPVDNGVAAKSPQEILAAAKNALASATSAHVKGKMNDGGGTISMNLRLGRAGGKGTLKAPIGRASHTIALISVDGKFYVKSPGLWRAVGGAAAANLIGARWVVVPPKNAKDFAEFEQMIDLKKFADEVLKPEGKTITKGEPTVIDGKPAIALIDGKDDSKLYIATTGTPYPLKIEPAKPAKDGEGIDFLDYNAPYTVTAPTDVLDLSEIQQT</sequence>
<protein>
    <recommendedName>
        <fullName evidence="4">Lipoprotein</fullName>
    </recommendedName>
</protein>
<gene>
    <name evidence="2" type="ORF">HKK74_12425</name>
</gene>
<evidence type="ECO:0000256" key="1">
    <source>
        <dbReference type="SAM" id="MobiDB-lite"/>
    </source>
</evidence>
<proteinExistence type="predicted"/>
<organism evidence="2 3">
    <name type="scientific">Actinomadura alba</name>
    <dbReference type="NCBI Taxonomy" id="406431"/>
    <lineage>
        <taxon>Bacteria</taxon>
        <taxon>Bacillati</taxon>
        <taxon>Actinomycetota</taxon>
        <taxon>Actinomycetes</taxon>
        <taxon>Streptosporangiales</taxon>
        <taxon>Thermomonosporaceae</taxon>
        <taxon>Actinomadura</taxon>
    </lineage>
</organism>
<dbReference type="Gene3D" id="2.50.20.20">
    <property type="match status" value="1"/>
</dbReference>
<dbReference type="Proteomes" id="UP000805614">
    <property type="component" value="Unassembled WGS sequence"/>
</dbReference>